<evidence type="ECO:0000256" key="6">
    <source>
        <dbReference type="ARBA" id="ARBA00022729"/>
    </source>
</evidence>
<dbReference type="PANTHER" id="PTHR33285:SF55">
    <property type="entry name" value="PHYTOSULFOKINES 3"/>
    <property type="match status" value="1"/>
</dbReference>
<evidence type="ECO:0000256" key="1">
    <source>
        <dbReference type="ARBA" id="ARBA00004613"/>
    </source>
</evidence>
<sequence>MAKLVSCFFTLILLIFMLSFTVAELGRSDQVLQNQQRVNMDTSDAEISDEINCEMLDKDECLSRRSLAAHLDYIYTQEQPIGSP</sequence>
<comment type="PTM">
    <text evidence="9">PSK-alpha is produced by endopeptidase digestion. PSK-beta is produced from PSK-alpha by exopeptidase digestion.</text>
</comment>
<organism evidence="10 11">
    <name type="scientific">Spinacia oleracea</name>
    <name type="common">Spinach</name>
    <dbReference type="NCBI Taxonomy" id="3562"/>
    <lineage>
        <taxon>Eukaryota</taxon>
        <taxon>Viridiplantae</taxon>
        <taxon>Streptophyta</taxon>
        <taxon>Embryophyta</taxon>
        <taxon>Tracheophyta</taxon>
        <taxon>Spermatophyta</taxon>
        <taxon>Magnoliopsida</taxon>
        <taxon>eudicotyledons</taxon>
        <taxon>Gunneridae</taxon>
        <taxon>Pentapetalae</taxon>
        <taxon>Caryophyllales</taxon>
        <taxon>Chenopodiaceae</taxon>
        <taxon>Chenopodioideae</taxon>
        <taxon>Anserineae</taxon>
        <taxon>Spinacia</taxon>
    </lineage>
</organism>
<dbReference type="InterPro" id="IPR009438">
    <property type="entry name" value="Phytosulfokine"/>
</dbReference>
<keyword evidence="6 9" id="KW-0732">Signal</keyword>
<evidence type="ECO:0000313" key="11">
    <source>
        <dbReference type="RefSeq" id="XP_056687343.1"/>
    </source>
</evidence>
<comment type="subcellular location">
    <subcellularLocation>
        <location evidence="1 9">Secreted</location>
    </subcellularLocation>
</comment>
<dbReference type="PANTHER" id="PTHR33285">
    <property type="entry name" value="PHYTOSULFOKINES 3"/>
    <property type="match status" value="1"/>
</dbReference>
<reference evidence="11" key="2">
    <citation type="submission" date="2025-08" db="UniProtKB">
        <authorList>
            <consortium name="RefSeq"/>
        </authorList>
    </citation>
    <scope>IDENTIFICATION</scope>
    <source>
        <tissue evidence="11">Leaf</tissue>
    </source>
</reference>
<evidence type="ECO:0000256" key="7">
    <source>
        <dbReference type="ARBA" id="ARBA00022782"/>
    </source>
</evidence>
<gene>
    <name evidence="11" type="primary">LOC130462646</name>
</gene>
<reference evidence="10" key="1">
    <citation type="journal article" date="2021" name="Nat. Commun.">
        <title>Genomic analyses provide insights into spinach domestication and the genetic basis of agronomic traits.</title>
        <authorList>
            <person name="Cai X."/>
            <person name="Sun X."/>
            <person name="Xu C."/>
            <person name="Sun H."/>
            <person name="Wang X."/>
            <person name="Ge C."/>
            <person name="Zhang Z."/>
            <person name="Wang Q."/>
            <person name="Fei Z."/>
            <person name="Jiao C."/>
            <person name="Wang Q."/>
        </authorList>
    </citation>
    <scope>NUCLEOTIDE SEQUENCE [LARGE SCALE GENOMIC DNA]</scope>
    <source>
        <strain evidence="10">cv. Varoflay</strain>
    </source>
</reference>
<evidence type="ECO:0000256" key="9">
    <source>
        <dbReference type="RuleBase" id="RU368031"/>
    </source>
</evidence>
<protein>
    <recommendedName>
        <fullName evidence="9">Phytosulfokine</fullName>
    </recommendedName>
    <component>
        <recommendedName>
            <fullName evidence="9">Phytosulfokine-alpha</fullName>
            <shortName evidence="9">PSK-alpha</shortName>
            <shortName evidence="9">Phytosulfokine-a</shortName>
        </recommendedName>
    </component>
    <component>
        <recommendedName>
            <fullName evidence="9">Phytosulfokine-beta</fullName>
            <shortName evidence="9">PSK-beta</shortName>
            <shortName evidence="9">Phytosulfokine-b</shortName>
        </recommendedName>
    </component>
</protein>
<accession>A0ABM3QVH0</accession>
<evidence type="ECO:0000256" key="4">
    <source>
        <dbReference type="ARBA" id="ARBA00022525"/>
    </source>
</evidence>
<keyword evidence="10" id="KW-1185">Reference proteome</keyword>
<dbReference type="Pfam" id="PF06404">
    <property type="entry name" value="PSK"/>
    <property type="match status" value="1"/>
</dbReference>
<evidence type="ECO:0000256" key="5">
    <source>
        <dbReference type="ARBA" id="ARBA00022641"/>
    </source>
</evidence>
<proteinExistence type="inferred from homology"/>
<keyword evidence="4 9" id="KW-0964">Secreted</keyword>
<dbReference type="Proteomes" id="UP000813463">
    <property type="component" value="Chromosome 6"/>
</dbReference>
<evidence type="ECO:0000256" key="8">
    <source>
        <dbReference type="ARBA" id="ARBA00023030"/>
    </source>
</evidence>
<evidence type="ECO:0000313" key="10">
    <source>
        <dbReference type="Proteomes" id="UP000813463"/>
    </source>
</evidence>
<comment type="function">
    <text evidence="9">Promotes plant cell differentiation, organogenesis and somatic embryogenesis as well as cell proliferation.</text>
</comment>
<dbReference type="GeneID" id="130462646"/>
<comment type="PTM">
    <text evidence="9">Sulfation is important for activity and for the binding to a putative membrane receptor.</text>
</comment>
<keyword evidence="3 9" id="KW-0217">Developmental protein</keyword>
<keyword evidence="8 9" id="KW-0339">Growth factor</keyword>
<comment type="similarity">
    <text evidence="2 9">Belongs to the phytosulfokine family.</text>
</comment>
<feature type="chain" id="PRO_5044974262" description="Phytosulfokine" evidence="9">
    <location>
        <begin position="24"/>
        <end position="84"/>
    </location>
</feature>
<feature type="signal peptide" evidence="9">
    <location>
        <begin position="1"/>
        <end position="23"/>
    </location>
</feature>
<keyword evidence="7 9" id="KW-0221">Differentiation</keyword>
<name>A0ABM3QVH0_SPIOL</name>
<keyword evidence="5 9" id="KW-0765">Sulfation</keyword>
<evidence type="ECO:0000256" key="2">
    <source>
        <dbReference type="ARBA" id="ARBA00010781"/>
    </source>
</evidence>
<dbReference type="RefSeq" id="XP_056687343.1">
    <property type="nucleotide sequence ID" value="XM_056831365.1"/>
</dbReference>
<evidence type="ECO:0000256" key="3">
    <source>
        <dbReference type="ARBA" id="ARBA00022473"/>
    </source>
</evidence>